<name>A0A6P7GVH0_DIAVI</name>
<dbReference type="PRINTS" id="PR00380">
    <property type="entry name" value="KINESINHEAVY"/>
</dbReference>
<dbReference type="GO" id="GO:0003777">
    <property type="term" value="F:microtubule motor activity"/>
    <property type="evidence" value="ECO:0007669"/>
    <property type="project" value="InterPro"/>
</dbReference>
<gene>
    <name evidence="9" type="primary">LOC114342778</name>
</gene>
<evidence type="ECO:0000256" key="7">
    <source>
        <dbReference type="PROSITE-ProRule" id="PRU00283"/>
    </source>
</evidence>
<dbReference type="GO" id="GO:0051231">
    <property type="term" value="P:spindle elongation"/>
    <property type="evidence" value="ECO:0007669"/>
    <property type="project" value="TreeGrafter"/>
</dbReference>
<feature type="domain" description="Kinesin motor" evidence="8">
    <location>
        <begin position="4"/>
        <end position="211"/>
    </location>
</feature>
<evidence type="ECO:0000256" key="5">
    <source>
        <dbReference type="ARBA" id="ARBA00023054"/>
    </source>
</evidence>
<dbReference type="PANTHER" id="PTHR47969:SF15">
    <property type="entry name" value="CHROMOSOME-ASSOCIATED KINESIN KIF4A-RELATED"/>
    <property type="match status" value="1"/>
</dbReference>
<dbReference type="Gene3D" id="3.40.850.10">
    <property type="entry name" value="Kinesin motor domain"/>
    <property type="match status" value="1"/>
</dbReference>
<dbReference type="GO" id="GO:0005524">
    <property type="term" value="F:ATP binding"/>
    <property type="evidence" value="ECO:0007669"/>
    <property type="project" value="UniProtKB-UniRule"/>
</dbReference>
<evidence type="ECO:0000256" key="6">
    <source>
        <dbReference type="ARBA" id="ARBA00023212"/>
    </source>
</evidence>
<evidence type="ECO:0000256" key="3">
    <source>
        <dbReference type="ARBA" id="ARBA00022741"/>
    </source>
</evidence>
<dbReference type="AlphaFoldDB" id="A0A6P7GVH0"/>
<dbReference type="InterPro" id="IPR027640">
    <property type="entry name" value="Kinesin-like_fam"/>
</dbReference>
<dbReference type="GO" id="GO:0005875">
    <property type="term" value="C:microtubule associated complex"/>
    <property type="evidence" value="ECO:0007669"/>
    <property type="project" value="TreeGrafter"/>
</dbReference>
<accession>A0A6P7GVH0</accession>
<organism evidence="9">
    <name type="scientific">Diabrotica virgifera virgifera</name>
    <name type="common">western corn rootworm</name>
    <dbReference type="NCBI Taxonomy" id="50390"/>
    <lineage>
        <taxon>Eukaryota</taxon>
        <taxon>Metazoa</taxon>
        <taxon>Ecdysozoa</taxon>
        <taxon>Arthropoda</taxon>
        <taxon>Hexapoda</taxon>
        <taxon>Insecta</taxon>
        <taxon>Pterygota</taxon>
        <taxon>Neoptera</taxon>
        <taxon>Endopterygota</taxon>
        <taxon>Coleoptera</taxon>
        <taxon>Polyphaga</taxon>
        <taxon>Cucujiformia</taxon>
        <taxon>Chrysomeloidea</taxon>
        <taxon>Chrysomelidae</taxon>
        <taxon>Galerucinae</taxon>
        <taxon>Diabroticina</taxon>
        <taxon>Diabroticites</taxon>
        <taxon>Diabrotica</taxon>
    </lineage>
</organism>
<dbReference type="InterPro" id="IPR027417">
    <property type="entry name" value="P-loop_NTPase"/>
</dbReference>
<dbReference type="RefSeq" id="XP_028149373.1">
    <property type="nucleotide sequence ID" value="XM_028293572.1"/>
</dbReference>
<keyword evidence="3 7" id="KW-0547">Nucleotide-binding</keyword>
<evidence type="ECO:0000256" key="2">
    <source>
        <dbReference type="ARBA" id="ARBA00022490"/>
    </source>
</evidence>
<evidence type="ECO:0000256" key="1">
    <source>
        <dbReference type="ARBA" id="ARBA00004245"/>
    </source>
</evidence>
<comment type="subcellular location">
    <subcellularLocation>
        <location evidence="1">Cytoplasm</location>
        <location evidence="1">Cytoskeleton</location>
    </subcellularLocation>
</comment>
<keyword evidence="7" id="KW-0505">Motor protein</keyword>
<comment type="similarity">
    <text evidence="7">Belongs to the TRAFAC class myosin-kinesin ATPase superfamily. Kinesin family.</text>
</comment>
<dbReference type="GO" id="GO:0007052">
    <property type="term" value="P:mitotic spindle organization"/>
    <property type="evidence" value="ECO:0007669"/>
    <property type="project" value="TreeGrafter"/>
</dbReference>
<keyword evidence="6" id="KW-0206">Cytoskeleton</keyword>
<reference evidence="9" key="1">
    <citation type="submission" date="2025-08" db="UniProtKB">
        <authorList>
            <consortium name="RefSeq"/>
        </authorList>
    </citation>
    <scope>IDENTIFICATION</scope>
    <source>
        <tissue evidence="9">Whole insect</tissue>
    </source>
</reference>
<dbReference type="PROSITE" id="PS50067">
    <property type="entry name" value="KINESIN_MOTOR_2"/>
    <property type="match status" value="1"/>
</dbReference>
<keyword evidence="5" id="KW-0175">Coiled coil</keyword>
<dbReference type="InParanoid" id="A0A6P7GVH0"/>
<dbReference type="SMART" id="SM00129">
    <property type="entry name" value="KISc"/>
    <property type="match status" value="1"/>
</dbReference>
<keyword evidence="2" id="KW-0963">Cytoplasm</keyword>
<dbReference type="InterPro" id="IPR036961">
    <property type="entry name" value="Kinesin_motor_dom_sf"/>
</dbReference>
<dbReference type="GO" id="GO:0008017">
    <property type="term" value="F:microtubule binding"/>
    <property type="evidence" value="ECO:0007669"/>
    <property type="project" value="InterPro"/>
</dbReference>
<proteinExistence type="inferred from homology"/>
<dbReference type="PANTHER" id="PTHR47969">
    <property type="entry name" value="CHROMOSOME-ASSOCIATED KINESIN KIF4A-RELATED"/>
    <property type="match status" value="1"/>
</dbReference>
<evidence type="ECO:0000256" key="4">
    <source>
        <dbReference type="ARBA" id="ARBA00022840"/>
    </source>
</evidence>
<feature type="non-terminal residue" evidence="9">
    <location>
        <position position="211"/>
    </location>
</feature>
<dbReference type="GO" id="GO:0007018">
    <property type="term" value="P:microtubule-based movement"/>
    <property type="evidence" value="ECO:0007669"/>
    <property type="project" value="InterPro"/>
</dbReference>
<sequence length="211" mass="23838">MSIPINVVIRIRPLKPTERKNETLQVSKDAIIVKTLETKCYNFNAVMDASCNQQEFYENCVKPVLVQNLFTGYNTTIMAYGQTGTGKTFTMLGSPEDMGVIPRSVNEIFDFVKENVSYDIDVSLSFVEIYKEVIYDLLSPDRPMVREIREDKNKGIYIPTTNIGIKVMEDAIKLLHMGKRKRATGATDINSKSSRSHAILSIQISMSLKVN</sequence>
<keyword evidence="4 7" id="KW-0067">ATP-binding</keyword>
<dbReference type="SUPFAM" id="SSF52540">
    <property type="entry name" value="P-loop containing nucleoside triphosphate hydrolases"/>
    <property type="match status" value="1"/>
</dbReference>
<feature type="binding site" evidence="7">
    <location>
        <begin position="81"/>
        <end position="88"/>
    </location>
    <ligand>
        <name>ATP</name>
        <dbReference type="ChEBI" id="CHEBI:30616"/>
    </ligand>
</feature>
<evidence type="ECO:0000259" key="8">
    <source>
        <dbReference type="PROSITE" id="PS50067"/>
    </source>
</evidence>
<evidence type="ECO:0000313" key="9">
    <source>
        <dbReference type="RefSeq" id="XP_028149373.1"/>
    </source>
</evidence>
<protein>
    <submittedName>
        <fullName evidence="9">Kinesin-like protein Klp68D</fullName>
    </submittedName>
</protein>
<dbReference type="Pfam" id="PF00225">
    <property type="entry name" value="Kinesin"/>
    <property type="match status" value="1"/>
</dbReference>
<dbReference type="InterPro" id="IPR001752">
    <property type="entry name" value="Kinesin_motor_dom"/>
</dbReference>